<dbReference type="PANTHER" id="PTHR12147:SF26">
    <property type="entry name" value="PEPTIDASE M28 DOMAIN-CONTAINING PROTEIN"/>
    <property type="match status" value="1"/>
</dbReference>
<reference evidence="3 4" key="1">
    <citation type="journal article" date="2021" name="Genome Biol. Evol.">
        <title>Complete Genome Sequencing of a Novel Gloeobacter Species from a Waterfall Cave in Mexico.</title>
        <authorList>
            <person name="Saw J.H."/>
            <person name="Cardona T."/>
            <person name="Montejano G."/>
        </authorList>
    </citation>
    <scope>NUCLEOTIDE SEQUENCE [LARGE SCALE GENOMIC DNA]</scope>
    <source>
        <strain evidence="3">MG652769</strain>
    </source>
</reference>
<dbReference type="CDD" id="cd04820">
    <property type="entry name" value="PA_M28_1_1"/>
    <property type="match status" value="1"/>
</dbReference>
<dbReference type="EMBL" id="CP063845">
    <property type="protein sequence ID" value="UFP96844.1"/>
    <property type="molecule type" value="Genomic_DNA"/>
</dbReference>
<dbReference type="Gene3D" id="3.40.630.10">
    <property type="entry name" value="Zn peptidases"/>
    <property type="match status" value="1"/>
</dbReference>
<evidence type="ECO:0000313" key="3">
    <source>
        <dbReference type="EMBL" id="UFP96844.1"/>
    </source>
</evidence>
<name>A0ABY3PT99_9CYAN</name>
<dbReference type="CDD" id="cd05660">
    <property type="entry name" value="M28_like_PA"/>
    <property type="match status" value="1"/>
</dbReference>
<dbReference type="Pfam" id="PF04389">
    <property type="entry name" value="Peptidase_M28"/>
    <property type="match status" value="1"/>
</dbReference>
<proteinExistence type="predicted"/>
<gene>
    <name evidence="3" type="ORF">ISF26_11815</name>
</gene>
<dbReference type="RefSeq" id="WP_230844178.1">
    <property type="nucleotide sequence ID" value="NZ_CP063845.1"/>
</dbReference>
<feature type="domain" description="Peptidase M28" evidence="2">
    <location>
        <begin position="294"/>
        <end position="507"/>
    </location>
</feature>
<dbReference type="InterPro" id="IPR045175">
    <property type="entry name" value="M28_fam"/>
</dbReference>
<evidence type="ECO:0000259" key="2">
    <source>
        <dbReference type="Pfam" id="PF04389"/>
    </source>
</evidence>
<keyword evidence="1" id="KW-0732">Signal</keyword>
<accession>A0ABY3PT99</accession>
<evidence type="ECO:0000313" key="4">
    <source>
        <dbReference type="Proteomes" id="UP001054846"/>
    </source>
</evidence>
<keyword evidence="4" id="KW-1185">Reference proteome</keyword>
<feature type="signal peptide" evidence="1">
    <location>
        <begin position="1"/>
        <end position="25"/>
    </location>
</feature>
<dbReference type="SUPFAM" id="SSF52025">
    <property type="entry name" value="PA domain"/>
    <property type="match status" value="1"/>
</dbReference>
<dbReference type="InterPro" id="IPR046450">
    <property type="entry name" value="PA_dom_sf"/>
</dbReference>
<protein>
    <submittedName>
        <fullName evidence="3">M20/M25/M40 family metallo-hydrolase</fullName>
    </submittedName>
</protein>
<dbReference type="Proteomes" id="UP001054846">
    <property type="component" value="Chromosome"/>
</dbReference>
<dbReference type="Gene3D" id="3.50.30.30">
    <property type="match status" value="1"/>
</dbReference>
<dbReference type="SUPFAM" id="SSF53187">
    <property type="entry name" value="Zn-dependent exopeptidases"/>
    <property type="match status" value="1"/>
</dbReference>
<sequence length="554" mass="59246">MLPIRRLLACTALICATALGPVASAQTDNAAGSGKDWWSHVRFLADDRLEGRNTGSESYLQAARYVAEQFKRAGALPAGSKGYLQPVKFQSRVLDEGRSSLTLVRGGTFEALTIGDDAVIGVRNGITPSLEAPLVFAGYGLTVPENNYDDLAGLDLQGKIAVVLSGGPAAIPGALRSHYGSVAERWKFLKKAGAVGLITVQNPRIMDIPWERSKLLRFFPSMVLAESTLQDAPDLPLTVGMNPASMDKLLAGSGTTFAQILAAADTEKPLPKFAIPALLKAQVSVKSDTLTSANVAAMLPGSDPKLKNEYIVLSAHLDHLGIGEPIGGDRIYNGAMDNAAGVATLIDVAASMRAQNLKLKRSVVFLAVCGEEKGLLGSKFFANRPTIGPLVANFNMDMFLPIHPLTRLTALGLEESNLAEPLRESAGQVGVSVISDPEPNRNSFVRSDQYSFIRTGVPALAFKFGYEKGSAEEKLQKTWLTTRYHAPSDDLNQPVDLEAAAKFNRIIEGLLVRVANRPERPEWNAASFFKRFALTAPGGTPNPAASRRTGANAP</sequence>
<organism evidence="3 4">
    <name type="scientific">Gloeobacter morelensis MG652769</name>
    <dbReference type="NCBI Taxonomy" id="2781736"/>
    <lineage>
        <taxon>Bacteria</taxon>
        <taxon>Bacillati</taxon>
        <taxon>Cyanobacteriota</taxon>
        <taxon>Cyanophyceae</taxon>
        <taxon>Gloeobacterales</taxon>
        <taxon>Gloeobacteraceae</taxon>
        <taxon>Gloeobacter</taxon>
        <taxon>Gloeobacter morelensis</taxon>
    </lineage>
</organism>
<evidence type="ECO:0000256" key="1">
    <source>
        <dbReference type="SAM" id="SignalP"/>
    </source>
</evidence>
<dbReference type="InterPro" id="IPR007484">
    <property type="entry name" value="Peptidase_M28"/>
</dbReference>
<dbReference type="PANTHER" id="PTHR12147">
    <property type="entry name" value="METALLOPEPTIDASE M28 FAMILY MEMBER"/>
    <property type="match status" value="1"/>
</dbReference>
<feature type="chain" id="PRO_5045503552" evidence="1">
    <location>
        <begin position="26"/>
        <end position="554"/>
    </location>
</feature>